<keyword evidence="2" id="KW-0479">Metal-binding</keyword>
<evidence type="ECO:0000313" key="10">
    <source>
        <dbReference type="Proteomes" id="UP001412239"/>
    </source>
</evidence>
<comment type="subcellular location">
    <subcellularLocation>
        <location evidence="1">Mitochondrion</location>
    </subcellularLocation>
</comment>
<dbReference type="PANTHER" id="PTHR13184">
    <property type="entry name" value="37S RIBOSOMAL PROTEIN S22"/>
    <property type="match status" value="1"/>
</dbReference>
<dbReference type="GO" id="GO:0051536">
    <property type="term" value="F:iron-sulfur cluster binding"/>
    <property type="evidence" value="ECO:0007669"/>
    <property type="project" value="UniProtKB-KW"/>
</dbReference>
<dbReference type="Pfam" id="PF09243">
    <property type="entry name" value="Rsm22"/>
    <property type="match status" value="1"/>
</dbReference>
<dbReference type="GO" id="GO:0003735">
    <property type="term" value="F:structural constituent of ribosome"/>
    <property type="evidence" value="ECO:0007669"/>
    <property type="project" value="TreeGrafter"/>
</dbReference>
<dbReference type="InterPro" id="IPR052571">
    <property type="entry name" value="Mt_RNA_Methyltransferase"/>
</dbReference>
<dbReference type="GO" id="GO:0046872">
    <property type="term" value="F:metal ion binding"/>
    <property type="evidence" value="ECO:0007669"/>
    <property type="project" value="UniProtKB-KW"/>
</dbReference>
<dbReference type="AlphaFoldDB" id="A0A292Q723"/>
<protein>
    <recommendedName>
        <fullName evidence="11">37S ribosomal protein S22</fullName>
    </recommendedName>
</protein>
<evidence type="ECO:0008006" key="11">
    <source>
        <dbReference type="Google" id="ProtNLM"/>
    </source>
</evidence>
<dbReference type="EMBL" id="LN890958">
    <property type="protein sequence ID" value="CUS14500.1"/>
    <property type="molecule type" value="Genomic_DNA"/>
</dbReference>
<gene>
    <name evidence="9" type="ORF">GSTUAT00001377001</name>
</gene>
<evidence type="ECO:0000256" key="2">
    <source>
        <dbReference type="ARBA" id="ARBA00022723"/>
    </source>
</evidence>
<sequence length="718" mass="80991">MIATRRALRYLRLSRRLSLRDPPVRSRHLHTPPPNRSEDSSIHSPLLLAPPAVTIKPPVEEYVRQIREQYGDCLPAGLLEEGEYKLYERYYGRPTRLLQPGETLESDSDHFPPPKTPGEEDLYAQVAQRIAHPEGVKTEEGGQDHDNHFRAGSPNLFRTHPLTSIGRFATYPFAIQFPPSMKHRTKSVIANVPTSHLIDSAQATLGGSPFIHSPIYSKKRSKRELQIPLNPTTAQFSDMDAHVFLTALMPGLYAQCLSSLTELRRRLGSDWVLGGDRGEQGVRNVLDVGSGGAGVLAWRSIVEAEEERRRDELSERTGKPLPAGERSGLRAVVVTGSIALRRKVSQLLDDTIFIPRMPDIYFENLHHMPGVSTERNKAQPRKLYDLIIATNRLLPIVKSFYRHQVIEQLWSHLNPNGGVLLMIEKGTPMGFEAIASARSTILRNYIKDVGEAFQPPPTANAYGDPTDPSIEKEPGAIIAPCTNHEQCPLFAFGPTDGTRRKDYCRFPQRYVRPGYLQKLMNVKQSDKNHEDLEYSYVAFRRGADHRADTKNKINPAMEDFAPIPVDGEPATSILGPYTMPQLRNYSLTLPRIIVPPIKSHKHVTLDVCTPTGLVERWIVPWSLGKFEYRDARKSRWGDLWALGAKTRTKRNINIGGDGGKVMSKLVAIKDPHGDGVRAIVKDKTPVYLKNRKRKMKELKKATRLERKREAKERHAEKV</sequence>
<comment type="function">
    <text evidence="7">Mitochondrial ribosome (mitoribosome) assembly factor. Binds at the interface of the head and body domains of the mitochondrial small ribosomal subunit (mt-SSU), occluding the mRNA channel and preventing compaction of the head domain towards the body. Probable inactive methyltransferase: retains the characteristic folding and ability to bind S-adenosyl-L-methionine, but it probably lost its methyltransferase activity.</text>
</comment>
<keyword evidence="6" id="KW-0496">Mitochondrion</keyword>
<evidence type="ECO:0000256" key="1">
    <source>
        <dbReference type="ARBA" id="ARBA00004173"/>
    </source>
</evidence>
<feature type="non-terminal residue" evidence="9">
    <location>
        <position position="1"/>
    </location>
</feature>
<dbReference type="GO" id="GO:0008168">
    <property type="term" value="F:methyltransferase activity"/>
    <property type="evidence" value="ECO:0007669"/>
    <property type="project" value="InterPro"/>
</dbReference>
<proteinExistence type="predicted"/>
<accession>A0A292Q723</accession>
<dbReference type="Proteomes" id="UP001412239">
    <property type="component" value="Unassembled WGS sequence"/>
</dbReference>
<dbReference type="PANTHER" id="PTHR13184:SF5">
    <property type="entry name" value="METHYLTRANSFERASE-LIKE PROTEIN 17, MITOCHONDRIAL"/>
    <property type="match status" value="1"/>
</dbReference>
<reference evidence="9" key="1">
    <citation type="submission" date="2015-10" db="EMBL/GenBank/DDBJ databases">
        <authorList>
            <person name="Regsiter A."/>
            <person name="william w."/>
        </authorList>
    </citation>
    <scope>NUCLEOTIDE SEQUENCE</scope>
    <source>
        <strain evidence="9">Montdore</strain>
    </source>
</reference>
<evidence type="ECO:0000256" key="8">
    <source>
        <dbReference type="SAM" id="MobiDB-lite"/>
    </source>
</evidence>
<dbReference type="GO" id="GO:0005763">
    <property type="term" value="C:mitochondrial small ribosomal subunit"/>
    <property type="evidence" value="ECO:0007669"/>
    <property type="project" value="TreeGrafter"/>
</dbReference>
<evidence type="ECO:0000256" key="7">
    <source>
        <dbReference type="ARBA" id="ARBA00045681"/>
    </source>
</evidence>
<evidence type="ECO:0000256" key="6">
    <source>
        <dbReference type="ARBA" id="ARBA00023128"/>
    </source>
</evidence>
<organism evidence="9 10">
    <name type="scientific">Tuber aestivum</name>
    <name type="common">summer truffle</name>
    <dbReference type="NCBI Taxonomy" id="59557"/>
    <lineage>
        <taxon>Eukaryota</taxon>
        <taxon>Fungi</taxon>
        <taxon>Dikarya</taxon>
        <taxon>Ascomycota</taxon>
        <taxon>Pezizomycotina</taxon>
        <taxon>Pezizomycetes</taxon>
        <taxon>Pezizales</taxon>
        <taxon>Tuberaceae</taxon>
        <taxon>Tuber</taxon>
    </lineage>
</organism>
<evidence type="ECO:0000256" key="5">
    <source>
        <dbReference type="ARBA" id="ARBA00023014"/>
    </source>
</evidence>
<dbReference type="InterPro" id="IPR015324">
    <property type="entry name" value="Ribosomal_Rsm22-like"/>
</dbReference>
<keyword evidence="3" id="KW-0809">Transit peptide</keyword>
<feature type="region of interest" description="Disordered" evidence="8">
    <location>
        <begin position="22"/>
        <end position="43"/>
    </location>
</feature>
<keyword evidence="10" id="KW-1185">Reference proteome</keyword>
<dbReference type="GO" id="GO:0006412">
    <property type="term" value="P:translation"/>
    <property type="evidence" value="ECO:0007669"/>
    <property type="project" value="InterPro"/>
</dbReference>
<evidence type="ECO:0000256" key="3">
    <source>
        <dbReference type="ARBA" id="ARBA00022946"/>
    </source>
</evidence>
<keyword evidence="5" id="KW-0411">Iron-sulfur</keyword>
<evidence type="ECO:0000313" key="9">
    <source>
        <dbReference type="EMBL" id="CUS14500.1"/>
    </source>
</evidence>
<feature type="compositionally biased region" description="Basic and acidic residues" evidence="8">
    <location>
        <begin position="698"/>
        <end position="718"/>
    </location>
</feature>
<evidence type="ECO:0000256" key="4">
    <source>
        <dbReference type="ARBA" id="ARBA00023004"/>
    </source>
</evidence>
<name>A0A292Q723_9PEZI</name>
<feature type="region of interest" description="Disordered" evidence="8">
    <location>
        <begin position="697"/>
        <end position="718"/>
    </location>
</feature>
<keyword evidence="4" id="KW-0408">Iron</keyword>